<protein>
    <submittedName>
        <fullName evidence="5">Uncharacterized protein</fullName>
    </submittedName>
</protein>
<gene>
    <name evidence="5" type="ORF">HPG69_000753</name>
</gene>
<reference evidence="5 6" key="1">
    <citation type="journal article" date="2020" name="Mol. Biol. Evol.">
        <title>Interspecific Gene Flow and the Evolution of Specialization in Black and White Rhinoceros.</title>
        <authorList>
            <person name="Moodley Y."/>
            <person name="Westbury M.V."/>
            <person name="Russo I.M."/>
            <person name="Gopalakrishnan S."/>
            <person name="Rakotoarivelo A."/>
            <person name="Olsen R.A."/>
            <person name="Prost S."/>
            <person name="Tunstall T."/>
            <person name="Ryder O.A."/>
            <person name="Dalen L."/>
            <person name="Bruford M.W."/>
        </authorList>
    </citation>
    <scope>NUCLEOTIDE SEQUENCE [LARGE SCALE GENOMIC DNA]</scope>
    <source>
        <strain evidence="5">SBR-YM</strain>
        <tissue evidence="5">Skin</tissue>
    </source>
</reference>
<sequence>MGRYPSGAPQHYTSNEEKDAGSQLWFSVDSLSFRGRLGAFEQQLLQHQRSRGAVRTRRVFQLKSESLVPKSTCRWTPRAQPEKPNIDSYSKSGLKPDNIKRNLEFKNIHFSYPSRKEVQILLLDEAISALDAESEAVVQVALDKVCHKRPDHNYEAHCLSAVCNADVIAGLDNRVIVEEGDHDDLMKEKGIYVKLVTMQV</sequence>
<comment type="caution">
    <text evidence="5">The sequence shown here is derived from an EMBL/GenBank/DDBJ whole genome shotgun (WGS) entry which is preliminary data.</text>
</comment>
<evidence type="ECO:0000256" key="3">
    <source>
        <dbReference type="ARBA" id="ARBA00022989"/>
    </source>
</evidence>
<proteinExistence type="predicted"/>
<evidence type="ECO:0000256" key="4">
    <source>
        <dbReference type="ARBA" id="ARBA00023136"/>
    </source>
</evidence>
<dbReference type="Gene3D" id="3.40.50.300">
    <property type="entry name" value="P-loop containing nucleotide triphosphate hydrolases"/>
    <property type="match status" value="2"/>
</dbReference>
<accession>A0A7J7FIP5</accession>
<dbReference type="AlphaFoldDB" id="A0A7J7FIP5"/>
<organism evidence="5 6">
    <name type="scientific">Diceros bicornis minor</name>
    <name type="common">South-central black rhinoceros</name>
    <dbReference type="NCBI Taxonomy" id="77932"/>
    <lineage>
        <taxon>Eukaryota</taxon>
        <taxon>Metazoa</taxon>
        <taxon>Chordata</taxon>
        <taxon>Craniata</taxon>
        <taxon>Vertebrata</taxon>
        <taxon>Euteleostomi</taxon>
        <taxon>Mammalia</taxon>
        <taxon>Eutheria</taxon>
        <taxon>Laurasiatheria</taxon>
        <taxon>Perissodactyla</taxon>
        <taxon>Rhinocerotidae</taxon>
        <taxon>Diceros</taxon>
    </lineage>
</organism>
<evidence type="ECO:0000256" key="1">
    <source>
        <dbReference type="ARBA" id="ARBA00004141"/>
    </source>
</evidence>
<dbReference type="GO" id="GO:0015421">
    <property type="term" value="F:ABC-type oligopeptide transporter activity"/>
    <property type="evidence" value="ECO:0007669"/>
    <property type="project" value="TreeGrafter"/>
</dbReference>
<comment type="subcellular location">
    <subcellularLocation>
        <location evidence="1">Membrane</location>
        <topology evidence="1">Multi-pass membrane protein</topology>
    </subcellularLocation>
</comment>
<evidence type="ECO:0000256" key="2">
    <source>
        <dbReference type="ARBA" id="ARBA00022692"/>
    </source>
</evidence>
<dbReference type="InterPro" id="IPR036640">
    <property type="entry name" value="ABC1_TM_sf"/>
</dbReference>
<keyword evidence="6" id="KW-1185">Reference proteome</keyword>
<name>A0A7J7FIP5_DICBM</name>
<dbReference type="PANTHER" id="PTHR43394:SF27">
    <property type="entry name" value="ATP-DEPENDENT TRANSLOCASE ABCB1-LIKE"/>
    <property type="match status" value="1"/>
</dbReference>
<keyword evidence="3" id="KW-1133">Transmembrane helix</keyword>
<keyword evidence="2" id="KW-0812">Transmembrane</keyword>
<evidence type="ECO:0000313" key="5">
    <source>
        <dbReference type="EMBL" id="KAF5927847.1"/>
    </source>
</evidence>
<keyword evidence="4" id="KW-0472">Membrane</keyword>
<evidence type="ECO:0000313" key="6">
    <source>
        <dbReference type="Proteomes" id="UP000551758"/>
    </source>
</evidence>
<dbReference type="Proteomes" id="UP000551758">
    <property type="component" value="Unassembled WGS sequence"/>
</dbReference>
<dbReference type="GO" id="GO:0005524">
    <property type="term" value="F:ATP binding"/>
    <property type="evidence" value="ECO:0007669"/>
    <property type="project" value="InterPro"/>
</dbReference>
<dbReference type="InterPro" id="IPR027417">
    <property type="entry name" value="P-loop_NTPase"/>
</dbReference>
<dbReference type="InterPro" id="IPR039421">
    <property type="entry name" value="Type_1_exporter"/>
</dbReference>
<dbReference type="SUPFAM" id="SSF52540">
    <property type="entry name" value="P-loop containing nucleoside triphosphate hydrolases"/>
    <property type="match status" value="1"/>
</dbReference>
<dbReference type="GO" id="GO:0005743">
    <property type="term" value="C:mitochondrial inner membrane"/>
    <property type="evidence" value="ECO:0007669"/>
    <property type="project" value="TreeGrafter"/>
</dbReference>
<dbReference type="PANTHER" id="PTHR43394">
    <property type="entry name" value="ATP-DEPENDENT PERMEASE MDL1, MITOCHONDRIAL"/>
    <property type="match status" value="1"/>
</dbReference>
<dbReference type="Gene3D" id="1.20.1560.10">
    <property type="entry name" value="ABC transporter type 1, transmembrane domain"/>
    <property type="match status" value="1"/>
</dbReference>
<dbReference type="EMBL" id="JACDTQ010000550">
    <property type="protein sequence ID" value="KAF5927847.1"/>
    <property type="molecule type" value="Genomic_DNA"/>
</dbReference>
<dbReference type="GO" id="GO:0090374">
    <property type="term" value="P:oligopeptide export from mitochondrion"/>
    <property type="evidence" value="ECO:0007669"/>
    <property type="project" value="TreeGrafter"/>
</dbReference>